<feature type="domain" description="DUF302" evidence="1">
    <location>
        <begin position="73"/>
        <end position="135"/>
    </location>
</feature>
<dbReference type="InterPro" id="IPR005180">
    <property type="entry name" value="DUF302"/>
</dbReference>
<gene>
    <name evidence="2" type="ORF">AMATHDRAFT_59249</name>
</gene>
<dbReference type="CDD" id="cd14797">
    <property type="entry name" value="DUF302"/>
    <property type="match status" value="1"/>
</dbReference>
<dbReference type="Proteomes" id="UP000242287">
    <property type="component" value="Unassembled WGS sequence"/>
</dbReference>
<evidence type="ECO:0000313" key="3">
    <source>
        <dbReference type="Proteomes" id="UP000242287"/>
    </source>
</evidence>
<dbReference type="SUPFAM" id="SSF103247">
    <property type="entry name" value="TT1751-like"/>
    <property type="match status" value="1"/>
</dbReference>
<keyword evidence="3" id="KW-1185">Reference proteome</keyword>
<evidence type="ECO:0000313" key="2">
    <source>
        <dbReference type="EMBL" id="PFH51462.1"/>
    </source>
</evidence>
<accession>A0A2A9NUY3</accession>
<dbReference type="OrthoDB" id="5190258at2759"/>
<proteinExistence type="predicted"/>
<dbReference type="EMBL" id="KZ301988">
    <property type="protein sequence ID" value="PFH51462.1"/>
    <property type="molecule type" value="Genomic_DNA"/>
</dbReference>
<reference evidence="2 3" key="1">
    <citation type="submission" date="2014-02" db="EMBL/GenBank/DDBJ databases">
        <title>Transposable element dynamics among asymbiotic and ectomycorrhizal Amanita fungi.</title>
        <authorList>
            <consortium name="DOE Joint Genome Institute"/>
            <person name="Hess J."/>
            <person name="Skrede I."/>
            <person name="Wolfe B."/>
            <person name="LaButti K."/>
            <person name="Ohm R.A."/>
            <person name="Grigoriev I.V."/>
            <person name="Pringle A."/>
        </authorList>
    </citation>
    <scope>NUCLEOTIDE SEQUENCE [LARGE SCALE GENOMIC DNA]</scope>
    <source>
        <strain evidence="2 3">SKay4041</strain>
    </source>
</reference>
<dbReference type="Gene3D" id="3.30.310.70">
    <property type="entry name" value="TT1751-like domain"/>
    <property type="match status" value="1"/>
</dbReference>
<organism evidence="2 3">
    <name type="scientific">Amanita thiersii Skay4041</name>
    <dbReference type="NCBI Taxonomy" id="703135"/>
    <lineage>
        <taxon>Eukaryota</taxon>
        <taxon>Fungi</taxon>
        <taxon>Dikarya</taxon>
        <taxon>Basidiomycota</taxon>
        <taxon>Agaricomycotina</taxon>
        <taxon>Agaricomycetes</taxon>
        <taxon>Agaricomycetidae</taxon>
        <taxon>Agaricales</taxon>
        <taxon>Pluteineae</taxon>
        <taxon>Amanitaceae</taxon>
        <taxon>Amanita</taxon>
    </lineage>
</organism>
<evidence type="ECO:0000259" key="1">
    <source>
        <dbReference type="Pfam" id="PF03625"/>
    </source>
</evidence>
<dbReference type="Pfam" id="PF03625">
    <property type="entry name" value="DUF302"/>
    <property type="match status" value="1"/>
</dbReference>
<sequence length="172" mass="19257">MSKTITTFTAQLVTFESALPFKDVVTRLDKALNKEGSKQIVPRMGASTSRTEIENLINGICKDNDFLYFLELNHHKWLNIFEGNDNPAAVLYIIGNPLIAQTIIKHDIRAAYNIPPRLLVLEKPDRSGTKLVYHLPSSVMALTDNPELKAAVAILDQKLEDFVKSVIIPDNN</sequence>
<name>A0A2A9NUY3_9AGAR</name>
<dbReference type="AlphaFoldDB" id="A0A2A9NUY3"/>
<protein>
    <recommendedName>
        <fullName evidence="1">DUF302 domain-containing protein</fullName>
    </recommendedName>
</protein>
<dbReference type="InterPro" id="IPR035923">
    <property type="entry name" value="TT1751-like_sf"/>
</dbReference>